<keyword evidence="5" id="KW-1185">Reference proteome</keyword>
<dbReference type="PROSITE" id="PS50297">
    <property type="entry name" value="ANK_REP_REGION"/>
    <property type="match status" value="8"/>
</dbReference>
<feature type="repeat" description="ANK" evidence="3">
    <location>
        <begin position="37"/>
        <end position="69"/>
    </location>
</feature>
<evidence type="ECO:0000313" key="4">
    <source>
        <dbReference type="EMBL" id="EQC38110.1"/>
    </source>
</evidence>
<dbReference type="EMBL" id="JH767142">
    <property type="protein sequence ID" value="EQC38110.1"/>
    <property type="molecule type" value="Genomic_DNA"/>
</dbReference>
<dbReference type="STRING" id="1156394.T0QVQ7"/>
<dbReference type="SUPFAM" id="SSF48403">
    <property type="entry name" value="Ankyrin repeat"/>
    <property type="match status" value="2"/>
</dbReference>
<feature type="repeat" description="ANK" evidence="3">
    <location>
        <begin position="333"/>
        <end position="365"/>
    </location>
</feature>
<feature type="repeat" description="ANK" evidence="3">
    <location>
        <begin position="528"/>
        <end position="560"/>
    </location>
</feature>
<dbReference type="eggNOG" id="KOG4177">
    <property type="taxonomic scope" value="Eukaryota"/>
</dbReference>
<evidence type="ECO:0000256" key="3">
    <source>
        <dbReference type="PROSITE-ProRule" id="PRU00023"/>
    </source>
</evidence>
<name>T0QVQ7_SAPDV</name>
<feature type="repeat" description="ANK" evidence="3">
    <location>
        <begin position="103"/>
        <end position="135"/>
    </location>
</feature>
<dbReference type="Pfam" id="PF12796">
    <property type="entry name" value="Ank_2"/>
    <property type="match status" value="5"/>
</dbReference>
<dbReference type="SMART" id="SM00248">
    <property type="entry name" value="ANK"/>
    <property type="match status" value="20"/>
</dbReference>
<feature type="repeat" description="ANK" evidence="3">
    <location>
        <begin position="268"/>
        <end position="300"/>
    </location>
</feature>
<feature type="repeat" description="ANK" evidence="3">
    <location>
        <begin position="561"/>
        <end position="593"/>
    </location>
</feature>
<evidence type="ECO:0000256" key="2">
    <source>
        <dbReference type="ARBA" id="ARBA00023043"/>
    </source>
</evidence>
<feature type="repeat" description="ANK" evidence="3">
    <location>
        <begin position="70"/>
        <end position="102"/>
    </location>
</feature>
<reference evidence="4 5" key="1">
    <citation type="submission" date="2012-04" db="EMBL/GenBank/DDBJ databases">
        <title>The Genome Sequence of Saprolegnia declina VS20.</title>
        <authorList>
            <consortium name="The Broad Institute Genome Sequencing Platform"/>
            <person name="Russ C."/>
            <person name="Nusbaum C."/>
            <person name="Tyler B."/>
            <person name="van West P."/>
            <person name="Dieguez-Uribeondo J."/>
            <person name="de Bruijn I."/>
            <person name="Tripathy S."/>
            <person name="Jiang R."/>
            <person name="Young S.K."/>
            <person name="Zeng Q."/>
            <person name="Gargeya S."/>
            <person name="Fitzgerald M."/>
            <person name="Haas B."/>
            <person name="Abouelleil A."/>
            <person name="Alvarado L."/>
            <person name="Arachchi H.M."/>
            <person name="Berlin A."/>
            <person name="Chapman S.B."/>
            <person name="Goldberg J."/>
            <person name="Griggs A."/>
            <person name="Gujja S."/>
            <person name="Hansen M."/>
            <person name="Howarth C."/>
            <person name="Imamovic A."/>
            <person name="Larimer J."/>
            <person name="McCowen C."/>
            <person name="Montmayeur A."/>
            <person name="Murphy C."/>
            <person name="Neiman D."/>
            <person name="Pearson M."/>
            <person name="Priest M."/>
            <person name="Roberts A."/>
            <person name="Saif S."/>
            <person name="Shea T."/>
            <person name="Sisk P."/>
            <person name="Sykes S."/>
            <person name="Wortman J."/>
            <person name="Nusbaum C."/>
            <person name="Birren B."/>
        </authorList>
    </citation>
    <scope>NUCLEOTIDE SEQUENCE [LARGE SCALE GENOMIC DNA]</scope>
    <source>
        <strain evidence="4 5">VS20</strain>
    </source>
</reference>
<dbReference type="RefSeq" id="XP_008608437.1">
    <property type="nucleotide sequence ID" value="XM_008610215.1"/>
</dbReference>
<dbReference type="AlphaFoldDB" id="T0QVQ7"/>
<evidence type="ECO:0000256" key="1">
    <source>
        <dbReference type="ARBA" id="ARBA00022737"/>
    </source>
</evidence>
<sequence length="773" mass="80936">MDATTSSLLDQAHDGDASALASLLADVKLHGLTPEVAGPSLLVLAARAGDLEAVDSLLAVGLDVNAIVAQDTTPLITAVQSGHTEIVRSLLRHGASPNVAPPSGVTALQEACRHGLPAIATALLEHGADTEASADDDGVTALCYVFDANDVESARVLHAFHASANVTLYGMPLFLLAVDVHSVDFTTLLVETYQVDVDQVDRNGNTALMLATRRGWDDLVTYLAPRCNVNAVAAHGYSAVAIAAAAGNLSLVHALYSVGANLAPSKPEHEAPLEAACAQGHLDVVRFLVQHVNDVDRVNAEGTTALYAAVAHGAADIVACLLPRANVDRVLSTGATYLCAAAFDGHTAIVEQLLASGADPSLPDGEGNTPLLHAVAQHHVEIVALLLPVLDVATVNMRNRIGETAVFRARSSAVLRQLLAAGANPLLSRYDGCSVLGKAITLKKPNMVTLLVPLVDVNAPIKRTTALRLAVETRDEVVVARLLDAGANVDQAAENGRTALHLAAQLGPATMMERLLAHTQCIDQTFPGGSTALSTAIEFGSLDVIQALLRHGANVHHVNEHGVSVLQLACAVGRPDVVQILLGAGADLDAHDANGWNCFIMAVDKGQVDVVRHLLPLVNSNEEIVSSFAPRLVACDGATPKFFTNGFRAIHIAYDDHDDPSMLRALMESPALEINATDARHGLSALHCACAMGLISSVGQLLTHAHIDVNLQDKEGNAALHYATVNGHSKIVELLIDVKGPSIDASMPNQSGKTALMLAEDEGHDTIVALLRQ</sequence>
<dbReference type="PRINTS" id="PR01415">
    <property type="entry name" value="ANKYRIN"/>
</dbReference>
<protein>
    <submittedName>
        <fullName evidence="4">Uncharacterized protein</fullName>
    </submittedName>
</protein>
<dbReference type="Pfam" id="PF00023">
    <property type="entry name" value="Ank"/>
    <property type="match status" value="2"/>
</dbReference>
<organism evidence="4 5">
    <name type="scientific">Saprolegnia diclina (strain VS20)</name>
    <dbReference type="NCBI Taxonomy" id="1156394"/>
    <lineage>
        <taxon>Eukaryota</taxon>
        <taxon>Sar</taxon>
        <taxon>Stramenopiles</taxon>
        <taxon>Oomycota</taxon>
        <taxon>Saprolegniomycetes</taxon>
        <taxon>Saprolegniales</taxon>
        <taxon>Saprolegniaceae</taxon>
        <taxon>Saprolegnia</taxon>
    </lineage>
</organism>
<dbReference type="PANTHER" id="PTHR24198:SF165">
    <property type="entry name" value="ANKYRIN REPEAT-CONTAINING PROTEIN-RELATED"/>
    <property type="match status" value="1"/>
</dbReference>
<keyword evidence="2 3" id="KW-0040">ANK repeat</keyword>
<evidence type="ECO:0000313" key="5">
    <source>
        <dbReference type="Proteomes" id="UP000030762"/>
    </source>
</evidence>
<accession>T0QVQ7</accession>
<keyword evidence="1" id="KW-0677">Repeat</keyword>
<dbReference type="Gene3D" id="1.25.40.20">
    <property type="entry name" value="Ankyrin repeat-containing domain"/>
    <property type="match status" value="6"/>
</dbReference>
<dbReference type="InParanoid" id="T0QVQ7"/>
<gene>
    <name evidence="4" type="ORF">SDRG_04540</name>
</gene>
<proteinExistence type="predicted"/>
<dbReference type="InterPro" id="IPR036770">
    <property type="entry name" value="Ankyrin_rpt-contain_sf"/>
</dbReference>
<feature type="repeat" description="ANK" evidence="3">
    <location>
        <begin position="681"/>
        <end position="714"/>
    </location>
</feature>
<dbReference type="GeneID" id="19945267"/>
<feature type="repeat" description="ANK" evidence="3">
    <location>
        <begin position="715"/>
        <end position="737"/>
    </location>
</feature>
<dbReference type="InterPro" id="IPR002110">
    <property type="entry name" value="Ankyrin_rpt"/>
</dbReference>
<dbReference type="VEuPathDB" id="FungiDB:SDRG_04540"/>
<feature type="repeat" description="ANK" evidence="3">
    <location>
        <begin position="495"/>
        <end position="516"/>
    </location>
</feature>
<dbReference type="PANTHER" id="PTHR24198">
    <property type="entry name" value="ANKYRIN REPEAT AND PROTEIN KINASE DOMAIN-CONTAINING PROTEIN"/>
    <property type="match status" value="1"/>
</dbReference>
<feature type="repeat" description="ANK" evidence="3">
    <location>
        <begin position="462"/>
        <end position="494"/>
    </location>
</feature>
<dbReference type="Proteomes" id="UP000030762">
    <property type="component" value="Unassembled WGS sequence"/>
</dbReference>
<dbReference type="OrthoDB" id="78436at2759"/>
<dbReference type="PROSITE" id="PS50088">
    <property type="entry name" value="ANK_REPEAT"/>
    <property type="match status" value="11"/>
</dbReference>